<dbReference type="EMBL" id="JAQQWK010000006">
    <property type="protein sequence ID" value="KAK8039656.1"/>
    <property type="molecule type" value="Genomic_DNA"/>
</dbReference>
<dbReference type="Proteomes" id="UP001444661">
    <property type="component" value="Unassembled WGS sequence"/>
</dbReference>
<evidence type="ECO:0000313" key="1">
    <source>
        <dbReference type="EMBL" id="KAK8038574.1"/>
    </source>
</evidence>
<dbReference type="EMBL" id="JAQQWK010000006">
    <property type="protein sequence ID" value="KAK8038574.1"/>
    <property type="molecule type" value="Genomic_DNA"/>
</dbReference>
<dbReference type="SUPFAM" id="SSF52540">
    <property type="entry name" value="P-loop containing nucleoside triphosphate hydrolases"/>
    <property type="match status" value="1"/>
</dbReference>
<proteinExistence type="predicted"/>
<comment type="caution">
    <text evidence="2">The sequence shown here is derived from an EMBL/GenBank/DDBJ whole genome shotgun (WGS) entry which is preliminary data.</text>
</comment>
<reference evidence="2 3" key="1">
    <citation type="submission" date="2023-01" db="EMBL/GenBank/DDBJ databases">
        <title>Analysis of 21 Apiospora genomes using comparative genomics revels a genus with tremendous synthesis potential of carbohydrate active enzymes and secondary metabolites.</title>
        <authorList>
            <person name="Sorensen T."/>
        </authorList>
    </citation>
    <scope>NUCLEOTIDE SEQUENCE [LARGE SCALE GENOMIC DNA]</scope>
    <source>
        <strain evidence="2 3">CBS 33761</strain>
    </source>
</reference>
<sequence>MLFLERPPAEFAKLDSSVHKQHAPTLIQFDRYSWRVGLFGPKGVGKTQLLHRALGQLPRPYEATGSTTRQTFGCSTSRGKIELLDVLDTGDWNNCVSPKAMWAPEVDGCIFPFQEEDTLGQIEGWDLPNNLKGKYILLLERRRKGGAACSAKARSLSETHGWDYQYEGDVDPFKHVIQALQARKAATTSRFSVG</sequence>
<dbReference type="InterPro" id="IPR027417">
    <property type="entry name" value="P-loop_NTPase"/>
</dbReference>
<accession>A0ABR1SZA8</accession>
<dbReference type="CDD" id="cd00882">
    <property type="entry name" value="Ras_like_GTPase"/>
    <property type="match status" value="1"/>
</dbReference>
<organism evidence="2 3">
    <name type="scientific">Apiospora rasikravindrae</name>
    <dbReference type="NCBI Taxonomy" id="990691"/>
    <lineage>
        <taxon>Eukaryota</taxon>
        <taxon>Fungi</taxon>
        <taxon>Dikarya</taxon>
        <taxon>Ascomycota</taxon>
        <taxon>Pezizomycotina</taxon>
        <taxon>Sordariomycetes</taxon>
        <taxon>Xylariomycetidae</taxon>
        <taxon>Amphisphaeriales</taxon>
        <taxon>Apiosporaceae</taxon>
        <taxon>Apiospora</taxon>
    </lineage>
</organism>
<evidence type="ECO:0000313" key="3">
    <source>
        <dbReference type="Proteomes" id="UP001444661"/>
    </source>
</evidence>
<name>A0ABR1SZA8_9PEZI</name>
<protein>
    <submittedName>
        <fullName evidence="2">Uncharacterized protein</fullName>
    </submittedName>
</protein>
<evidence type="ECO:0000313" key="2">
    <source>
        <dbReference type="EMBL" id="KAK8039656.1"/>
    </source>
</evidence>
<gene>
    <name evidence="1" type="ORF">PG993_006985</name>
    <name evidence="2" type="ORF">PG993_008067</name>
</gene>
<keyword evidence="3" id="KW-1185">Reference proteome</keyword>